<organism evidence="2 3">
    <name type="scientific">Corynebacterium lowii</name>
    <dbReference type="NCBI Taxonomy" id="1544413"/>
    <lineage>
        <taxon>Bacteria</taxon>
        <taxon>Bacillati</taxon>
        <taxon>Actinomycetota</taxon>
        <taxon>Actinomycetes</taxon>
        <taxon>Mycobacteriales</taxon>
        <taxon>Corynebacteriaceae</taxon>
        <taxon>Corynebacterium</taxon>
    </lineage>
</organism>
<gene>
    <name evidence="2" type="ORF">Clow_01144</name>
</gene>
<comment type="caution">
    <text evidence="2">The sequence shown here is derived from an EMBL/GenBank/DDBJ whole genome shotgun (WGS) entry which is preliminary data.</text>
</comment>
<dbReference type="Proteomes" id="UP000050488">
    <property type="component" value="Unassembled WGS sequence"/>
</dbReference>
<dbReference type="RefSeq" id="WP_156334667.1">
    <property type="nucleotide sequence ID" value="NZ_JAUSQY010000001.1"/>
</dbReference>
<name>A0A0Q0U4P9_9CORY</name>
<evidence type="ECO:0000313" key="2">
    <source>
        <dbReference type="EMBL" id="KQB86933.1"/>
    </source>
</evidence>
<keyword evidence="3" id="KW-1185">Reference proteome</keyword>
<reference evidence="2 3" key="1">
    <citation type="submission" date="2015-10" db="EMBL/GenBank/DDBJ databases">
        <title>Corynebacteirum lowii and Corynebacterium oculi species nova, derived from human clinical disease and and emended description of Corynebacterium mastiditis.</title>
        <authorList>
            <person name="Bernard K."/>
            <person name="Pacheco A.L."/>
            <person name="Mcdougall C."/>
            <person name="Burtx T."/>
            <person name="Weibe D."/>
            <person name="Tyler S."/>
            <person name="Olson A.B."/>
            <person name="Cnockaert M."/>
            <person name="Eguchi H."/>
            <person name="Kuwahara T."/>
            <person name="Nakayama-Imaohji H."/>
            <person name="Boudewijins M."/>
            <person name="Van Hoecke F."/>
            <person name="Bernier A.-M."/>
            <person name="Vandamme P."/>
        </authorList>
    </citation>
    <scope>NUCLEOTIDE SEQUENCE [LARGE SCALE GENOMIC DNA]</scope>
    <source>
        <strain evidence="2 3">NML 130206</strain>
    </source>
</reference>
<dbReference type="STRING" id="1544413.Clow_01144"/>
<feature type="transmembrane region" description="Helical" evidence="1">
    <location>
        <begin position="149"/>
        <end position="173"/>
    </location>
</feature>
<keyword evidence="1" id="KW-1133">Transmembrane helix</keyword>
<proteinExistence type="predicted"/>
<dbReference type="OrthoDB" id="4424087at2"/>
<dbReference type="PATRIC" id="fig|1544413.3.peg.1151"/>
<keyword evidence="1" id="KW-0812">Transmembrane</keyword>
<evidence type="ECO:0000313" key="3">
    <source>
        <dbReference type="Proteomes" id="UP000050488"/>
    </source>
</evidence>
<protein>
    <submittedName>
        <fullName evidence="2">Uncharacterized protein</fullName>
    </submittedName>
</protein>
<evidence type="ECO:0000256" key="1">
    <source>
        <dbReference type="SAM" id="Phobius"/>
    </source>
</evidence>
<accession>A0A0Q0U4P9</accession>
<dbReference type="AlphaFoldDB" id="A0A0Q0U4P9"/>
<keyword evidence="1" id="KW-0472">Membrane</keyword>
<feature type="transmembrane region" description="Helical" evidence="1">
    <location>
        <begin position="240"/>
        <end position="258"/>
    </location>
</feature>
<dbReference type="EMBL" id="LKEV01000002">
    <property type="protein sequence ID" value="KQB86933.1"/>
    <property type="molecule type" value="Genomic_DNA"/>
</dbReference>
<sequence length="270" mass="30226">MSEDSVGGAAPEEWTLDHPELGEIRVYAGSAQQLRAFDPGFPEGEEAPIFPTLLVLREGVPVARYKQLEKRVIPLATAPEGVLKEGEYTVKITTPSRPRLRMETGFMGRWIKAAYVESAPGEVVDMVPPPGSKAEKYYRAMQESPWKRLVYPLVGGMGKAGWAIGVLVLGPLISRFIKWLLSFFPDVSLPSIPLPDVSLPSIPWPNISLPSIPWPDIPWPEMPDITLPDWVLWLLEHNKIWIPLVLGLVVGVISLRRAKKARETRQRWEA</sequence>